<evidence type="ECO:0000313" key="1">
    <source>
        <dbReference type="EMBL" id="MBA0600033.1"/>
    </source>
</evidence>
<dbReference type="Proteomes" id="UP000593578">
    <property type="component" value="Unassembled WGS sequence"/>
</dbReference>
<dbReference type="EMBL" id="JABEZZ010000011">
    <property type="protein sequence ID" value="MBA0600033.1"/>
    <property type="molecule type" value="Genomic_DNA"/>
</dbReference>
<feature type="non-terminal residue" evidence="1">
    <location>
        <position position="1"/>
    </location>
</feature>
<proteinExistence type="predicted"/>
<comment type="caution">
    <text evidence="1">The sequence shown here is derived from an EMBL/GenBank/DDBJ whole genome shotgun (WGS) entry which is preliminary data.</text>
</comment>
<name>A0A7J8QFG9_GOSRA</name>
<sequence>MIDLKSGLIFQMLSNFLGSLRLTDKVEGEVIEGI</sequence>
<protein>
    <submittedName>
        <fullName evidence="1">Uncharacterized protein</fullName>
    </submittedName>
</protein>
<evidence type="ECO:0000313" key="2">
    <source>
        <dbReference type="Proteomes" id="UP000593578"/>
    </source>
</evidence>
<accession>A0A7J8QFG9</accession>
<reference evidence="1 2" key="1">
    <citation type="journal article" date="2019" name="Genome Biol. Evol.">
        <title>Insights into the evolution of the New World diploid cottons (Gossypium, subgenus Houzingenia) based on genome sequencing.</title>
        <authorList>
            <person name="Grover C.E."/>
            <person name="Arick M.A. 2nd"/>
            <person name="Thrash A."/>
            <person name="Conover J.L."/>
            <person name="Sanders W.S."/>
            <person name="Peterson D.G."/>
            <person name="Frelichowski J.E."/>
            <person name="Scheffler J.A."/>
            <person name="Scheffler B.E."/>
            <person name="Wendel J.F."/>
        </authorList>
    </citation>
    <scope>NUCLEOTIDE SEQUENCE [LARGE SCALE GENOMIC DNA]</scope>
    <source>
        <strain evidence="1">8</strain>
        <tissue evidence="1">Leaf</tissue>
    </source>
</reference>
<organism evidence="1 2">
    <name type="scientific">Gossypium raimondii</name>
    <name type="common">Peruvian cotton</name>
    <name type="synonym">Gossypium klotzschianum subsp. raimondii</name>
    <dbReference type="NCBI Taxonomy" id="29730"/>
    <lineage>
        <taxon>Eukaryota</taxon>
        <taxon>Viridiplantae</taxon>
        <taxon>Streptophyta</taxon>
        <taxon>Embryophyta</taxon>
        <taxon>Tracheophyta</taxon>
        <taxon>Spermatophyta</taxon>
        <taxon>Magnoliopsida</taxon>
        <taxon>eudicotyledons</taxon>
        <taxon>Gunneridae</taxon>
        <taxon>Pentapetalae</taxon>
        <taxon>rosids</taxon>
        <taxon>malvids</taxon>
        <taxon>Malvales</taxon>
        <taxon>Malvaceae</taxon>
        <taxon>Malvoideae</taxon>
        <taxon>Gossypium</taxon>
    </lineage>
</organism>
<dbReference type="AlphaFoldDB" id="A0A7J8QFG9"/>
<gene>
    <name evidence="1" type="ORF">Gorai_006232</name>
</gene>